<accession>A0AAD5P9L4</accession>
<evidence type="ECO:0000313" key="2">
    <source>
        <dbReference type="Proteomes" id="UP001209540"/>
    </source>
</evidence>
<sequence length="210" mass="23762">MKINSCTYVPSIIKDPVNNNSSFNFFQQLEDLPPLPPPNILERKPNIIIFESGDDKRMESETFSASLNIQVQLPGCLEFRNIFVASADFYFTTEKWEDGENCLSEINQKLKLLSVFIPINKECVFWMIDESYHDISFSLTEELAVDYSIQYAILTGIPFQDSSMHTISYPVVKATDVGHYKAIGILEITGPSGNFFSGYGNGKVKTFIIQ</sequence>
<evidence type="ECO:0000313" key="1">
    <source>
        <dbReference type="EMBL" id="KAI9250447.1"/>
    </source>
</evidence>
<reference evidence="1" key="1">
    <citation type="journal article" date="2022" name="IScience">
        <title>Evolution of zygomycete secretomes and the origins of terrestrial fungal ecologies.</title>
        <authorList>
            <person name="Chang Y."/>
            <person name="Wang Y."/>
            <person name="Mondo S."/>
            <person name="Ahrendt S."/>
            <person name="Andreopoulos W."/>
            <person name="Barry K."/>
            <person name="Beard J."/>
            <person name="Benny G.L."/>
            <person name="Blankenship S."/>
            <person name="Bonito G."/>
            <person name="Cuomo C."/>
            <person name="Desiro A."/>
            <person name="Gervers K.A."/>
            <person name="Hundley H."/>
            <person name="Kuo A."/>
            <person name="LaButti K."/>
            <person name="Lang B.F."/>
            <person name="Lipzen A."/>
            <person name="O'Donnell K."/>
            <person name="Pangilinan J."/>
            <person name="Reynolds N."/>
            <person name="Sandor L."/>
            <person name="Smith M.E."/>
            <person name="Tsang A."/>
            <person name="Grigoriev I.V."/>
            <person name="Stajich J.E."/>
            <person name="Spatafora J.W."/>
        </authorList>
    </citation>
    <scope>NUCLEOTIDE SEQUENCE</scope>
    <source>
        <strain evidence="1">RSA 2281</strain>
    </source>
</reference>
<gene>
    <name evidence="1" type="ORF">BDA99DRAFT_522541</name>
</gene>
<dbReference type="EMBL" id="JAIXMP010000032">
    <property type="protein sequence ID" value="KAI9250447.1"/>
    <property type="molecule type" value="Genomic_DNA"/>
</dbReference>
<keyword evidence="2" id="KW-1185">Reference proteome</keyword>
<dbReference type="AlphaFoldDB" id="A0AAD5P9L4"/>
<organism evidence="1 2">
    <name type="scientific">Phascolomyces articulosus</name>
    <dbReference type="NCBI Taxonomy" id="60185"/>
    <lineage>
        <taxon>Eukaryota</taxon>
        <taxon>Fungi</taxon>
        <taxon>Fungi incertae sedis</taxon>
        <taxon>Mucoromycota</taxon>
        <taxon>Mucoromycotina</taxon>
        <taxon>Mucoromycetes</taxon>
        <taxon>Mucorales</taxon>
        <taxon>Lichtheimiaceae</taxon>
        <taxon>Phascolomyces</taxon>
    </lineage>
</organism>
<reference evidence="1" key="2">
    <citation type="submission" date="2023-02" db="EMBL/GenBank/DDBJ databases">
        <authorList>
            <consortium name="DOE Joint Genome Institute"/>
            <person name="Mondo S.J."/>
            <person name="Chang Y."/>
            <person name="Wang Y."/>
            <person name="Ahrendt S."/>
            <person name="Andreopoulos W."/>
            <person name="Barry K."/>
            <person name="Beard J."/>
            <person name="Benny G.L."/>
            <person name="Blankenship S."/>
            <person name="Bonito G."/>
            <person name="Cuomo C."/>
            <person name="Desiro A."/>
            <person name="Gervers K.A."/>
            <person name="Hundley H."/>
            <person name="Kuo A."/>
            <person name="LaButti K."/>
            <person name="Lang B.F."/>
            <person name="Lipzen A."/>
            <person name="O'Donnell K."/>
            <person name="Pangilinan J."/>
            <person name="Reynolds N."/>
            <person name="Sandor L."/>
            <person name="Smith M.W."/>
            <person name="Tsang A."/>
            <person name="Grigoriev I.V."/>
            <person name="Stajich J.E."/>
            <person name="Spatafora J.W."/>
        </authorList>
    </citation>
    <scope>NUCLEOTIDE SEQUENCE</scope>
    <source>
        <strain evidence="1">RSA 2281</strain>
    </source>
</reference>
<name>A0AAD5P9L4_9FUNG</name>
<proteinExistence type="predicted"/>
<dbReference type="Proteomes" id="UP001209540">
    <property type="component" value="Unassembled WGS sequence"/>
</dbReference>
<protein>
    <submittedName>
        <fullName evidence="1">Uncharacterized protein</fullName>
    </submittedName>
</protein>
<comment type="caution">
    <text evidence="1">The sequence shown here is derived from an EMBL/GenBank/DDBJ whole genome shotgun (WGS) entry which is preliminary data.</text>
</comment>